<evidence type="ECO:0000313" key="2">
    <source>
        <dbReference type="EMBL" id="TNN39794.1"/>
    </source>
</evidence>
<accession>A0A4Z2FGC8</accession>
<evidence type="ECO:0000256" key="1">
    <source>
        <dbReference type="SAM" id="MobiDB-lite"/>
    </source>
</evidence>
<reference evidence="2 3" key="1">
    <citation type="submission" date="2019-03" db="EMBL/GenBank/DDBJ databases">
        <title>First draft genome of Liparis tanakae, snailfish: a comprehensive survey of snailfish specific genes.</title>
        <authorList>
            <person name="Kim W."/>
            <person name="Song I."/>
            <person name="Jeong J.-H."/>
            <person name="Kim D."/>
            <person name="Kim S."/>
            <person name="Ryu S."/>
            <person name="Song J.Y."/>
            <person name="Lee S.K."/>
        </authorList>
    </citation>
    <scope>NUCLEOTIDE SEQUENCE [LARGE SCALE GENOMIC DNA]</scope>
    <source>
        <tissue evidence="2">Muscle</tissue>
    </source>
</reference>
<comment type="caution">
    <text evidence="2">The sequence shown here is derived from an EMBL/GenBank/DDBJ whole genome shotgun (WGS) entry which is preliminary data.</text>
</comment>
<gene>
    <name evidence="2" type="ORF">EYF80_050039</name>
</gene>
<proteinExistence type="predicted"/>
<dbReference type="EMBL" id="SRLO01001248">
    <property type="protein sequence ID" value="TNN39794.1"/>
    <property type="molecule type" value="Genomic_DNA"/>
</dbReference>
<dbReference type="AlphaFoldDB" id="A0A4Z2FGC8"/>
<name>A0A4Z2FGC8_9TELE</name>
<organism evidence="2 3">
    <name type="scientific">Liparis tanakae</name>
    <name type="common">Tanaka's snailfish</name>
    <dbReference type="NCBI Taxonomy" id="230148"/>
    <lineage>
        <taxon>Eukaryota</taxon>
        <taxon>Metazoa</taxon>
        <taxon>Chordata</taxon>
        <taxon>Craniata</taxon>
        <taxon>Vertebrata</taxon>
        <taxon>Euteleostomi</taxon>
        <taxon>Actinopterygii</taxon>
        <taxon>Neopterygii</taxon>
        <taxon>Teleostei</taxon>
        <taxon>Neoteleostei</taxon>
        <taxon>Acanthomorphata</taxon>
        <taxon>Eupercaria</taxon>
        <taxon>Perciformes</taxon>
        <taxon>Cottioidei</taxon>
        <taxon>Cottales</taxon>
        <taxon>Liparidae</taxon>
        <taxon>Liparis</taxon>
    </lineage>
</organism>
<keyword evidence="3" id="KW-1185">Reference proteome</keyword>
<protein>
    <submittedName>
        <fullName evidence="2">Uncharacterized protein</fullName>
    </submittedName>
</protein>
<sequence>MAAGKHGTSTRRPISLLEQPPGERLLQRGGGLNSKSKTLREFILILEELQSQEHHSGFQEL</sequence>
<feature type="region of interest" description="Disordered" evidence="1">
    <location>
        <begin position="1"/>
        <end position="32"/>
    </location>
</feature>
<dbReference type="Proteomes" id="UP000314294">
    <property type="component" value="Unassembled WGS sequence"/>
</dbReference>
<evidence type="ECO:0000313" key="3">
    <source>
        <dbReference type="Proteomes" id="UP000314294"/>
    </source>
</evidence>